<comment type="function">
    <text evidence="8 9">This protein is involved in the repair of mismatches in DNA. It is possible that it carries out the mismatch recognition step. This protein has a weak ATPase activity.</text>
</comment>
<feature type="domain" description="DNA mismatch repair proteins mutS family" evidence="11">
    <location>
        <begin position="675"/>
        <end position="691"/>
    </location>
</feature>
<dbReference type="InterPro" id="IPR005748">
    <property type="entry name" value="DNA_mismatch_repair_MutS"/>
</dbReference>
<keyword evidence="5 9" id="KW-0067">ATP-binding</keyword>
<dbReference type="FunFam" id="3.40.1170.10:FF:000001">
    <property type="entry name" value="DNA mismatch repair protein MutS"/>
    <property type="match status" value="1"/>
</dbReference>
<evidence type="ECO:0000256" key="9">
    <source>
        <dbReference type="HAMAP-Rule" id="MF_00096"/>
    </source>
</evidence>
<dbReference type="SUPFAM" id="SSF55271">
    <property type="entry name" value="DNA repair protein MutS, domain I"/>
    <property type="match status" value="1"/>
</dbReference>
<keyword evidence="6 9" id="KW-0238">DNA-binding</keyword>
<dbReference type="InterPro" id="IPR016151">
    <property type="entry name" value="DNA_mismatch_repair_MutS_N"/>
</dbReference>
<dbReference type="InterPro" id="IPR045076">
    <property type="entry name" value="MutS"/>
</dbReference>
<dbReference type="SUPFAM" id="SSF52540">
    <property type="entry name" value="P-loop containing nucleoside triphosphate hydrolases"/>
    <property type="match status" value="1"/>
</dbReference>
<dbReference type="PANTHER" id="PTHR11361">
    <property type="entry name" value="DNA MISMATCH REPAIR PROTEIN MUTS FAMILY MEMBER"/>
    <property type="match status" value="1"/>
</dbReference>
<dbReference type="GO" id="GO:0006298">
    <property type="term" value="P:mismatch repair"/>
    <property type="evidence" value="ECO:0007669"/>
    <property type="project" value="UniProtKB-UniRule"/>
</dbReference>
<dbReference type="PIRSF" id="PIRSF037677">
    <property type="entry name" value="DNA_mis_repair_Msh6"/>
    <property type="match status" value="1"/>
</dbReference>
<dbReference type="SMART" id="SM00534">
    <property type="entry name" value="MUTSac"/>
    <property type="match status" value="1"/>
</dbReference>
<dbReference type="InterPro" id="IPR036678">
    <property type="entry name" value="MutS_con_dom_sf"/>
</dbReference>
<dbReference type="InterPro" id="IPR007695">
    <property type="entry name" value="DNA_mismatch_repair_MutS-lik_N"/>
</dbReference>
<keyword evidence="4 9" id="KW-0227">DNA damage</keyword>
<dbReference type="Gene3D" id="3.40.50.300">
    <property type="entry name" value="P-loop containing nucleotide triphosphate hydrolases"/>
    <property type="match status" value="1"/>
</dbReference>
<dbReference type="EMBL" id="JALBUR010000002">
    <property type="protein sequence ID" value="MDX8418727.1"/>
    <property type="molecule type" value="Genomic_DNA"/>
</dbReference>
<dbReference type="InterPro" id="IPR000432">
    <property type="entry name" value="DNA_mismatch_repair_MutS_C"/>
</dbReference>
<dbReference type="GO" id="GO:0030983">
    <property type="term" value="F:mismatched DNA binding"/>
    <property type="evidence" value="ECO:0007669"/>
    <property type="project" value="InterPro"/>
</dbReference>
<sequence>MAEKYSPMIEQYLKVKEQYPDTIVFYRIGDFYEMFFDDAQLASKELDLVLTGKNAGVPERIPMCGVPHHAVSSYVQRLVARGYKVAIVEQMEDPKKAVGLVKRDVIRIITPGTVMDEITDDKSSVYLGAICDYGYGYSFAVVEASTGENFVEDVAHKDTVLVQTVMKNNIREVVVREGFPQRLIKSLRQMQVVISYCEEDGIKSEYEPLCENLKKDYERSAYGLMLNYLEQTQKHMLSHLETCQIENEEDFLDMDYDTQRNLELTVSLHPNGKNITLWSFLDKCKSAMGSRLLRRWIEKPLVDQKRINARYDCVQYLCNNFMMRQNLRDALDGVYDLSRLIARCAMMSANPVDLVRLTKTLAAVPSVLACIQDDAFGRLKDVDPLTPLYDQLRDAFVENPPVVLSNGGVFRDGCNASLDEARQMARSGQDFIASMEASEKERTGIKTLKIGYNKIFGYYIEISKAAAQQVKPEWGYVRKQTLTGCERFISPVLKEKEDMILHAQENAVNLEKELFNNLLHEIQGYLPRLQKLASVLSEIDVLQALAESTSSYGYVRPVFDDDVLDIVSGRHPILDELMKDPRYIANSVHMDAKESILLITGPNMGGKSTYMRQTALLVVMAQMGCYVPAKSCKMPVFDKIFTRIGASDDILSGQSTFMVEMSEANRALQNATPRSLILFDEIGRGTSTYDGMALAQAMIEYIAACVHAKTMFSTHYHELTTLVDSIGCVRNMHVAVKEDNDKVTFLYRMKDGPAGHSYGINVARLAGLPDSVLERAKDLQKQLESKKRVVQQSYQLIEMKKEDTEAETIIAQLKEADVDNMSPRQAWVMLSDLVMEAKKDSNGK</sequence>
<dbReference type="PANTHER" id="PTHR11361:SF34">
    <property type="entry name" value="DNA MISMATCH REPAIR PROTEIN MSH1, MITOCHONDRIAL"/>
    <property type="match status" value="1"/>
</dbReference>
<name>A0AB35U4T5_9FIRM</name>
<dbReference type="SUPFAM" id="SSF48334">
    <property type="entry name" value="DNA repair protein MutS, domain III"/>
    <property type="match status" value="1"/>
</dbReference>
<dbReference type="Gene3D" id="3.40.1170.10">
    <property type="entry name" value="DNA repair protein MutS, domain I"/>
    <property type="match status" value="1"/>
</dbReference>
<dbReference type="CDD" id="cd03284">
    <property type="entry name" value="ABC_MutS1"/>
    <property type="match status" value="1"/>
</dbReference>
<dbReference type="InterPro" id="IPR017261">
    <property type="entry name" value="DNA_mismatch_repair_MutS/MSH"/>
</dbReference>
<dbReference type="RefSeq" id="WP_370595364.1">
    <property type="nucleotide sequence ID" value="NZ_JALBUR010000002.1"/>
</dbReference>
<evidence type="ECO:0000256" key="4">
    <source>
        <dbReference type="ARBA" id="ARBA00022763"/>
    </source>
</evidence>
<keyword evidence="3 9" id="KW-0547">Nucleotide-binding</keyword>
<dbReference type="Pfam" id="PF01624">
    <property type="entry name" value="MutS_I"/>
    <property type="match status" value="1"/>
</dbReference>
<dbReference type="GO" id="GO:0005829">
    <property type="term" value="C:cytosol"/>
    <property type="evidence" value="ECO:0007669"/>
    <property type="project" value="TreeGrafter"/>
</dbReference>
<dbReference type="Pfam" id="PF05190">
    <property type="entry name" value="MutS_IV"/>
    <property type="match status" value="1"/>
</dbReference>
<accession>A0AB35U4T5</accession>
<evidence type="ECO:0000256" key="6">
    <source>
        <dbReference type="ARBA" id="ARBA00023125"/>
    </source>
</evidence>
<gene>
    <name evidence="9 12" type="primary">mutS</name>
    <name evidence="12" type="ORF">MOZ60_01310</name>
</gene>
<evidence type="ECO:0000259" key="11">
    <source>
        <dbReference type="PROSITE" id="PS00486"/>
    </source>
</evidence>
<dbReference type="FunFam" id="3.40.50.300:FF:000870">
    <property type="entry name" value="MutS protein homolog 4"/>
    <property type="match status" value="1"/>
</dbReference>
<dbReference type="Pfam" id="PF05192">
    <property type="entry name" value="MutS_III"/>
    <property type="match status" value="1"/>
</dbReference>
<evidence type="ECO:0000256" key="3">
    <source>
        <dbReference type="ARBA" id="ARBA00022741"/>
    </source>
</evidence>
<evidence type="ECO:0000256" key="7">
    <source>
        <dbReference type="ARBA" id="ARBA00023204"/>
    </source>
</evidence>
<dbReference type="AlphaFoldDB" id="A0AB35U4T5"/>
<dbReference type="GO" id="GO:0005524">
    <property type="term" value="F:ATP binding"/>
    <property type="evidence" value="ECO:0007669"/>
    <property type="project" value="UniProtKB-UniRule"/>
</dbReference>
<dbReference type="Gene3D" id="1.10.1420.10">
    <property type="match status" value="2"/>
</dbReference>
<dbReference type="Gene3D" id="3.30.420.110">
    <property type="entry name" value="MutS, connector domain"/>
    <property type="match status" value="1"/>
</dbReference>
<dbReference type="GO" id="GO:0140664">
    <property type="term" value="F:ATP-dependent DNA damage sensor activity"/>
    <property type="evidence" value="ECO:0007669"/>
    <property type="project" value="InterPro"/>
</dbReference>
<evidence type="ECO:0000256" key="1">
    <source>
        <dbReference type="ARBA" id="ARBA00006271"/>
    </source>
</evidence>
<organism evidence="12 13">
    <name type="scientific">Grylomicrobium aquisgranensis</name>
    <dbReference type="NCBI Taxonomy" id="2926318"/>
    <lineage>
        <taxon>Bacteria</taxon>
        <taxon>Bacillati</taxon>
        <taxon>Bacillota</taxon>
        <taxon>Erysipelotrichia</taxon>
        <taxon>Erysipelotrichales</taxon>
        <taxon>Erysipelotrichaceae</taxon>
        <taxon>Grylomicrobium</taxon>
    </lineage>
</organism>
<dbReference type="NCBIfam" id="NF003810">
    <property type="entry name" value="PRK05399.1"/>
    <property type="match status" value="1"/>
</dbReference>
<keyword evidence="13" id="KW-1185">Reference proteome</keyword>
<dbReference type="InterPro" id="IPR007696">
    <property type="entry name" value="DNA_mismatch_repair_MutS_core"/>
</dbReference>
<evidence type="ECO:0000256" key="2">
    <source>
        <dbReference type="ARBA" id="ARBA00021982"/>
    </source>
</evidence>
<evidence type="ECO:0000313" key="13">
    <source>
        <dbReference type="Proteomes" id="UP001286174"/>
    </source>
</evidence>
<evidence type="ECO:0000313" key="12">
    <source>
        <dbReference type="EMBL" id="MDX8418727.1"/>
    </source>
</evidence>
<dbReference type="Pfam" id="PF00488">
    <property type="entry name" value="MutS_V"/>
    <property type="match status" value="1"/>
</dbReference>
<evidence type="ECO:0000256" key="10">
    <source>
        <dbReference type="RuleBase" id="RU003756"/>
    </source>
</evidence>
<feature type="binding site" evidence="9">
    <location>
        <begin position="601"/>
        <end position="608"/>
    </location>
    <ligand>
        <name>ATP</name>
        <dbReference type="ChEBI" id="CHEBI:30616"/>
    </ligand>
</feature>
<dbReference type="NCBIfam" id="TIGR01070">
    <property type="entry name" value="mutS1"/>
    <property type="match status" value="1"/>
</dbReference>
<comment type="similarity">
    <text evidence="1 9 10">Belongs to the DNA mismatch repair MutS family.</text>
</comment>
<proteinExistence type="inferred from homology"/>
<dbReference type="Proteomes" id="UP001286174">
    <property type="component" value="Unassembled WGS sequence"/>
</dbReference>
<evidence type="ECO:0000256" key="5">
    <source>
        <dbReference type="ARBA" id="ARBA00022840"/>
    </source>
</evidence>
<dbReference type="SUPFAM" id="SSF53150">
    <property type="entry name" value="DNA repair protein MutS, domain II"/>
    <property type="match status" value="1"/>
</dbReference>
<dbReference type="PROSITE" id="PS00486">
    <property type="entry name" value="DNA_MISMATCH_REPAIR_2"/>
    <property type="match status" value="1"/>
</dbReference>
<protein>
    <recommendedName>
        <fullName evidence="2 9">DNA mismatch repair protein MutS</fullName>
    </recommendedName>
</protein>
<keyword evidence="7 9" id="KW-0234">DNA repair</keyword>
<dbReference type="SMART" id="SM00533">
    <property type="entry name" value="MUTSd"/>
    <property type="match status" value="1"/>
</dbReference>
<dbReference type="InterPro" id="IPR036187">
    <property type="entry name" value="DNA_mismatch_repair_MutS_sf"/>
</dbReference>
<dbReference type="HAMAP" id="MF_00096">
    <property type="entry name" value="MutS"/>
    <property type="match status" value="1"/>
</dbReference>
<comment type="caution">
    <text evidence="12">The sequence shown here is derived from an EMBL/GenBank/DDBJ whole genome shotgun (WGS) entry which is preliminary data.</text>
</comment>
<reference evidence="12 13" key="1">
    <citation type="submission" date="2022-03" db="EMBL/GenBank/DDBJ databases">
        <title>Novel taxa within the pig intestine.</title>
        <authorList>
            <person name="Wylensek D."/>
            <person name="Bishof K."/>
            <person name="Afrizal A."/>
            <person name="Clavel T."/>
        </authorList>
    </citation>
    <scope>NUCLEOTIDE SEQUENCE [LARGE SCALE GENOMIC DNA]</scope>
    <source>
        <strain evidence="12 13">CLA-KB-P133</strain>
    </source>
</reference>
<dbReference type="Pfam" id="PF05188">
    <property type="entry name" value="MutS_II"/>
    <property type="match status" value="1"/>
</dbReference>
<evidence type="ECO:0000256" key="8">
    <source>
        <dbReference type="ARBA" id="ARBA00024647"/>
    </source>
</evidence>
<dbReference type="InterPro" id="IPR027417">
    <property type="entry name" value="P-loop_NTPase"/>
</dbReference>
<dbReference type="InterPro" id="IPR007861">
    <property type="entry name" value="DNA_mismatch_repair_MutS_clamp"/>
</dbReference>
<dbReference type="GO" id="GO:0003684">
    <property type="term" value="F:damaged DNA binding"/>
    <property type="evidence" value="ECO:0007669"/>
    <property type="project" value="UniProtKB-UniRule"/>
</dbReference>
<dbReference type="InterPro" id="IPR007860">
    <property type="entry name" value="DNA_mmatch_repair_MutS_con_dom"/>
</dbReference>